<reference evidence="7 8" key="1">
    <citation type="submission" date="2020-01" db="EMBL/GenBank/DDBJ databases">
        <title>Paenibacillus sp. nov., isolated from tomato rhizosphere.</title>
        <authorList>
            <person name="Weon H.-Y."/>
            <person name="Lee S.A."/>
        </authorList>
    </citation>
    <scope>NUCLEOTIDE SEQUENCE [LARGE SCALE GENOMIC DNA]</scope>
    <source>
        <strain evidence="7 8">12200R-189</strain>
    </source>
</reference>
<keyword evidence="4" id="KW-1133">Transmembrane helix</keyword>
<dbReference type="AlphaFoldDB" id="A0A6C0FVV2"/>
<dbReference type="Gene3D" id="3.40.710.10">
    <property type="entry name" value="DD-peptidase/beta-lactamase superfamily"/>
    <property type="match status" value="1"/>
</dbReference>
<dbReference type="Proteomes" id="UP000476064">
    <property type="component" value="Chromosome"/>
</dbReference>
<proteinExistence type="inferred from homology"/>
<dbReference type="InterPro" id="IPR005311">
    <property type="entry name" value="PBP_dimer"/>
</dbReference>
<dbReference type="InterPro" id="IPR001460">
    <property type="entry name" value="PCN-bd_Tpept"/>
</dbReference>
<evidence type="ECO:0000259" key="6">
    <source>
        <dbReference type="Pfam" id="PF03717"/>
    </source>
</evidence>
<evidence type="ECO:0000256" key="1">
    <source>
        <dbReference type="ARBA" id="ARBA00004370"/>
    </source>
</evidence>
<protein>
    <submittedName>
        <fullName evidence="7">Penicillin-binding protein</fullName>
    </submittedName>
</protein>
<evidence type="ECO:0000313" key="7">
    <source>
        <dbReference type="EMBL" id="QHT60172.1"/>
    </source>
</evidence>
<name>A0A6C0FVV2_9BACL</name>
<evidence type="ECO:0000256" key="4">
    <source>
        <dbReference type="SAM" id="Phobius"/>
    </source>
</evidence>
<dbReference type="GO" id="GO:0071555">
    <property type="term" value="P:cell wall organization"/>
    <property type="evidence" value="ECO:0007669"/>
    <property type="project" value="TreeGrafter"/>
</dbReference>
<evidence type="ECO:0000256" key="2">
    <source>
        <dbReference type="ARBA" id="ARBA00007171"/>
    </source>
</evidence>
<dbReference type="GO" id="GO:0071972">
    <property type="term" value="F:peptidoglycan L,D-transpeptidase activity"/>
    <property type="evidence" value="ECO:0007669"/>
    <property type="project" value="TreeGrafter"/>
</dbReference>
<evidence type="ECO:0000259" key="5">
    <source>
        <dbReference type="Pfam" id="PF00905"/>
    </source>
</evidence>
<dbReference type="GO" id="GO:0005886">
    <property type="term" value="C:plasma membrane"/>
    <property type="evidence" value="ECO:0007669"/>
    <property type="project" value="TreeGrafter"/>
</dbReference>
<feature type="domain" description="Penicillin-binding protein dimerisation" evidence="6">
    <location>
        <begin position="65"/>
        <end position="222"/>
    </location>
</feature>
<dbReference type="Pfam" id="PF03717">
    <property type="entry name" value="PBP_dimer"/>
    <property type="match status" value="1"/>
</dbReference>
<dbReference type="PANTHER" id="PTHR30627:SF24">
    <property type="entry name" value="PENICILLIN-BINDING PROTEIN 4B"/>
    <property type="match status" value="1"/>
</dbReference>
<keyword evidence="8" id="KW-1185">Reference proteome</keyword>
<dbReference type="InterPro" id="IPR012338">
    <property type="entry name" value="Beta-lactam/transpept-like"/>
</dbReference>
<dbReference type="Gene3D" id="3.90.1310.10">
    <property type="entry name" value="Penicillin-binding protein 2a (Domain 2)"/>
    <property type="match status" value="1"/>
</dbReference>
<organism evidence="7 8">
    <name type="scientific">Paenibacillus lycopersici</name>
    <dbReference type="NCBI Taxonomy" id="2704462"/>
    <lineage>
        <taxon>Bacteria</taxon>
        <taxon>Bacillati</taxon>
        <taxon>Bacillota</taxon>
        <taxon>Bacilli</taxon>
        <taxon>Bacillales</taxon>
        <taxon>Paenibacillaceae</taxon>
        <taxon>Paenibacillus</taxon>
    </lineage>
</organism>
<dbReference type="SUPFAM" id="SSF56601">
    <property type="entry name" value="beta-lactamase/transpeptidase-like"/>
    <property type="match status" value="1"/>
</dbReference>
<evidence type="ECO:0000256" key="3">
    <source>
        <dbReference type="ARBA" id="ARBA00023136"/>
    </source>
</evidence>
<evidence type="ECO:0000313" key="8">
    <source>
        <dbReference type="Proteomes" id="UP000476064"/>
    </source>
</evidence>
<dbReference type="GO" id="GO:0008658">
    <property type="term" value="F:penicillin binding"/>
    <property type="evidence" value="ECO:0007669"/>
    <property type="project" value="InterPro"/>
</dbReference>
<comment type="similarity">
    <text evidence="2">Belongs to the transpeptidase family.</text>
</comment>
<dbReference type="KEGG" id="plyc:GXP70_09605"/>
<feature type="domain" description="Penicillin-binding protein transpeptidase" evidence="5">
    <location>
        <begin position="281"/>
        <end position="598"/>
    </location>
</feature>
<comment type="subcellular location">
    <subcellularLocation>
        <location evidence="1">Membrane</location>
    </subcellularLocation>
</comment>
<keyword evidence="4" id="KW-0812">Transmembrane</keyword>
<keyword evidence="3 4" id="KW-0472">Membrane</keyword>
<feature type="transmembrane region" description="Helical" evidence="4">
    <location>
        <begin position="12"/>
        <end position="33"/>
    </location>
</feature>
<dbReference type="RefSeq" id="WP_162356234.1">
    <property type="nucleotide sequence ID" value="NZ_CP048209.1"/>
</dbReference>
<dbReference type="SUPFAM" id="SSF56519">
    <property type="entry name" value="Penicillin binding protein dimerisation domain"/>
    <property type="match status" value="1"/>
</dbReference>
<sequence>MSVARRRGRQRRIFVVLLGMSLGLAGVLLRLAWLQLSPAETVGAGAAHLLSESVAQRERELVLDSGRGDFFDREGLALTGETYEALAVFPLQAKSRLAGGAADMDKLAAALHVPPERLRVWMQSLKEPAFWHREGARIPLKLSKGQLAAIRGLRMNGVRVLPYRSRYPDAFKPMHVLGYVSQHPELLRRDYGERLKERTMKLSDQTGGAGLERSLDRLLQGTGPTTVSYFTDGADKPMHGLEWRLTRSENPYYPVRVKTTLDRAIQDKLERYVDAQGLREGAVVVLDARSADIVAMISRPQLPDGSAAADPERYVNHAVRAATPGSVFKLVTEAAALEAHVTNEGETFRCNGDYGRYGLHCWARGGHGDLTLQDALAGSCNVVFATLAERMDARTLAVTAEKLGIGEQVGWASGSAFAPLKKPLRLLPEEEGGLVFESFPAVRDGGQMAQTGIGQRDVRISPLQAANLVVTLLNGGIVQEPRLVSDIRYANGQLLAKLPRQTLPSRYGRISRDTADTILAGMEAVVDRGTGQSIRDGIWSVAGKSGTAQVSLNGREKLNQWFVGYGPIRSPRYAVAVLSENRALHTSNQAAKLFRGVMDILAEPDDSQGKNE</sequence>
<dbReference type="EMBL" id="CP048209">
    <property type="protein sequence ID" value="QHT60172.1"/>
    <property type="molecule type" value="Genomic_DNA"/>
</dbReference>
<dbReference type="Pfam" id="PF00905">
    <property type="entry name" value="Transpeptidase"/>
    <property type="match status" value="1"/>
</dbReference>
<dbReference type="InterPro" id="IPR050515">
    <property type="entry name" value="Beta-lactam/transpept"/>
</dbReference>
<dbReference type="PANTHER" id="PTHR30627">
    <property type="entry name" value="PEPTIDOGLYCAN D,D-TRANSPEPTIDASE"/>
    <property type="match status" value="1"/>
</dbReference>
<dbReference type="InterPro" id="IPR036138">
    <property type="entry name" value="PBP_dimer_sf"/>
</dbReference>
<gene>
    <name evidence="7" type="ORF">GXP70_09605</name>
</gene>
<accession>A0A6C0FVV2</accession>